<feature type="compositionally biased region" description="Basic and acidic residues" evidence="1">
    <location>
        <begin position="1"/>
        <end position="18"/>
    </location>
</feature>
<reference evidence="2 3" key="1">
    <citation type="journal article" date="2018" name="Biotechnol. Adv.">
        <title>Improved genomic resources and new bioinformatic workflow for the carcinogenic parasite Clonorchis sinensis: Biotechnological implications.</title>
        <authorList>
            <person name="Wang D."/>
            <person name="Korhonen P.K."/>
            <person name="Gasser R.B."/>
            <person name="Young N.D."/>
        </authorList>
    </citation>
    <scope>NUCLEOTIDE SEQUENCE [LARGE SCALE GENOMIC DNA]</scope>
    <source>
        <strain evidence="2">Cs-k2</strain>
    </source>
</reference>
<sequence length="128" mass="14589">MCRTELKSRGHGEKEEGLHCGQHPRTVSTTTKLNIHLLLERVFLNCSGYSLTVTQIQANSTKRLRQLRNRSHFSRDAKLIYERMYYSHASSVVSTVKMVVPSIGGLRMLRRTDGLIVMEHSKNQSDSS</sequence>
<dbReference type="Proteomes" id="UP000286415">
    <property type="component" value="Unassembled WGS sequence"/>
</dbReference>
<evidence type="ECO:0000256" key="1">
    <source>
        <dbReference type="SAM" id="MobiDB-lite"/>
    </source>
</evidence>
<protein>
    <submittedName>
        <fullName evidence="2">Uncharacterized protein</fullName>
    </submittedName>
</protein>
<proteinExistence type="predicted"/>
<accession>A0A3R7CJM5</accession>
<feature type="region of interest" description="Disordered" evidence="1">
    <location>
        <begin position="1"/>
        <end position="23"/>
    </location>
</feature>
<dbReference type="EMBL" id="NIRI02000077">
    <property type="protein sequence ID" value="KAG5441523.1"/>
    <property type="molecule type" value="Genomic_DNA"/>
</dbReference>
<dbReference type="InParanoid" id="A0A3R7CJM5"/>
<reference evidence="2 3" key="2">
    <citation type="journal article" date="2021" name="Genomics">
        <title>High-quality reference genome for Clonorchis sinensis.</title>
        <authorList>
            <person name="Young N.D."/>
            <person name="Stroehlein A.J."/>
            <person name="Kinkar L."/>
            <person name="Wang T."/>
            <person name="Sohn W.M."/>
            <person name="Chang B.C.H."/>
            <person name="Kaur P."/>
            <person name="Weisz D."/>
            <person name="Dudchenko O."/>
            <person name="Aiden E.L."/>
            <person name="Korhonen P.K."/>
            <person name="Gasser R.B."/>
        </authorList>
    </citation>
    <scope>NUCLEOTIDE SEQUENCE [LARGE SCALE GENOMIC DNA]</scope>
    <source>
        <strain evidence="2">Cs-k2</strain>
    </source>
</reference>
<dbReference type="AlphaFoldDB" id="A0A3R7CJM5"/>
<evidence type="ECO:0000313" key="2">
    <source>
        <dbReference type="EMBL" id="KAG5441523.1"/>
    </source>
</evidence>
<organism evidence="2 3">
    <name type="scientific">Clonorchis sinensis</name>
    <name type="common">Chinese liver fluke</name>
    <dbReference type="NCBI Taxonomy" id="79923"/>
    <lineage>
        <taxon>Eukaryota</taxon>
        <taxon>Metazoa</taxon>
        <taxon>Spiralia</taxon>
        <taxon>Lophotrochozoa</taxon>
        <taxon>Platyhelminthes</taxon>
        <taxon>Trematoda</taxon>
        <taxon>Digenea</taxon>
        <taxon>Opisthorchiida</taxon>
        <taxon>Opisthorchiata</taxon>
        <taxon>Opisthorchiidae</taxon>
        <taxon>Clonorchis</taxon>
    </lineage>
</organism>
<comment type="caution">
    <text evidence="2">The sequence shown here is derived from an EMBL/GenBank/DDBJ whole genome shotgun (WGS) entry which is preliminary data.</text>
</comment>
<gene>
    <name evidence="2" type="ORF">CSKR_109762</name>
</gene>
<keyword evidence="3" id="KW-1185">Reference proteome</keyword>
<name>A0A3R7CJM5_CLOSI</name>
<evidence type="ECO:0000313" key="3">
    <source>
        <dbReference type="Proteomes" id="UP000286415"/>
    </source>
</evidence>